<name>A0A0E4C9D0_9FIRM</name>
<keyword evidence="4" id="KW-1185">Reference proteome</keyword>
<dbReference type="Proteomes" id="UP000045545">
    <property type="component" value="Unassembled WGS sequence"/>
</dbReference>
<evidence type="ECO:0000313" key="3">
    <source>
        <dbReference type="EMBL" id="CFX93607.1"/>
    </source>
</evidence>
<dbReference type="RefSeq" id="WP_046498917.1">
    <property type="nucleotide sequence ID" value="NZ_CGIH01000038.1"/>
</dbReference>
<gene>
    <name evidence="3" type="ORF">2243</name>
</gene>
<evidence type="ECO:0000259" key="2">
    <source>
        <dbReference type="Pfam" id="PF01558"/>
    </source>
</evidence>
<dbReference type="Gene3D" id="3.40.920.10">
    <property type="entry name" value="Pyruvate-ferredoxin oxidoreductase, PFOR, domain III"/>
    <property type="match status" value="1"/>
</dbReference>
<dbReference type="AlphaFoldDB" id="A0A0E4C9D0"/>
<dbReference type="STRING" id="690567.2243"/>
<dbReference type="Pfam" id="PF01558">
    <property type="entry name" value="POR"/>
    <property type="match status" value="1"/>
</dbReference>
<dbReference type="InterPro" id="IPR052554">
    <property type="entry name" value="2-oxoglutarate_synth_KorC"/>
</dbReference>
<proteinExistence type="predicted"/>
<dbReference type="PANTHER" id="PTHR42730">
    <property type="entry name" value="2-OXOGLUTARATE SYNTHASE SUBUNIT KORC"/>
    <property type="match status" value="1"/>
</dbReference>
<protein>
    <submittedName>
        <fullName evidence="3">Pyruvate/ketoisovalerate oxidoreductase, catalytic domain</fullName>
    </submittedName>
</protein>
<dbReference type="OrthoDB" id="9789125at2"/>
<dbReference type="InterPro" id="IPR002869">
    <property type="entry name" value="Pyrv_flavodox_OxRed_cen"/>
</dbReference>
<accession>A0A0E4C9D0</accession>
<organism evidence="3 4">
    <name type="scientific">Syntrophomonas zehnderi OL-4</name>
    <dbReference type="NCBI Taxonomy" id="690567"/>
    <lineage>
        <taxon>Bacteria</taxon>
        <taxon>Bacillati</taxon>
        <taxon>Bacillota</taxon>
        <taxon>Clostridia</taxon>
        <taxon>Eubacteriales</taxon>
        <taxon>Syntrophomonadaceae</taxon>
        <taxon>Syntrophomonas</taxon>
    </lineage>
</organism>
<evidence type="ECO:0000313" key="4">
    <source>
        <dbReference type="Proteomes" id="UP000045545"/>
    </source>
</evidence>
<keyword evidence="1" id="KW-0560">Oxidoreductase</keyword>
<evidence type="ECO:0000256" key="1">
    <source>
        <dbReference type="ARBA" id="ARBA00023002"/>
    </source>
</evidence>
<dbReference type="GO" id="GO:0016903">
    <property type="term" value="F:oxidoreductase activity, acting on the aldehyde or oxo group of donors"/>
    <property type="evidence" value="ECO:0007669"/>
    <property type="project" value="InterPro"/>
</dbReference>
<dbReference type="InterPro" id="IPR019752">
    <property type="entry name" value="Pyrv/ketoisovalerate_OxRed_cat"/>
</dbReference>
<sequence length="184" mass="20196">MEKEKQILFAGFGGQGVLSMGQFLTHAAMEVGKNVSWVPSYGAEMRGGTANCLVTIADDEISSPLTEHPLMAVIMNRPSLDKFEDKIQPNGTVVLNSSLVDRKPVREDLTVLEVPVNELAEEIGNPRGANMILLGAYLEKTALVETQQVLGFFEEIFKGKKQAVIDKNKEAFLVGVAYAKKEWL</sequence>
<keyword evidence="3" id="KW-0670">Pyruvate</keyword>
<dbReference type="EMBL" id="CGIH01000038">
    <property type="protein sequence ID" value="CFX93607.1"/>
    <property type="molecule type" value="Genomic_DNA"/>
</dbReference>
<dbReference type="PANTHER" id="PTHR42730:SF1">
    <property type="entry name" value="2-OXOGLUTARATE SYNTHASE SUBUNIT KORC"/>
    <property type="match status" value="1"/>
</dbReference>
<reference evidence="3 4" key="1">
    <citation type="submission" date="2015-03" db="EMBL/GenBank/DDBJ databases">
        <authorList>
            <person name="Murphy D."/>
        </authorList>
    </citation>
    <scope>NUCLEOTIDE SEQUENCE [LARGE SCALE GENOMIC DNA]</scope>
    <source>
        <strain evidence="3 4">OL-4</strain>
    </source>
</reference>
<feature type="domain" description="Pyruvate/ketoisovalerate oxidoreductase catalytic" evidence="2">
    <location>
        <begin position="13"/>
        <end position="176"/>
    </location>
</feature>
<dbReference type="SUPFAM" id="SSF53323">
    <property type="entry name" value="Pyruvate-ferredoxin oxidoreductase, PFOR, domain III"/>
    <property type="match status" value="1"/>
</dbReference>